<keyword evidence="2" id="KW-1185">Reference proteome</keyword>
<reference evidence="1 2" key="1">
    <citation type="journal article" date="2012" name="Science">
        <title>The Paleozoic origin of enzymatic lignin decomposition reconstructed from 31 fungal genomes.</title>
        <authorList>
            <person name="Floudas D."/>
            <person name="Binder M."/>
            <person name="Riley R."/>
            <person name="Barry K."/>
            <person name="Blanchette R.A."/>
            <person name="Henrissat B."/>
            <person name="Martinez A.T."/>
            <person name="Otillar R."/>
            <person name="Spatafora J.W."/>
            <person name="Yadav J.S."/>
            <person name="Aerts A."/>
            <person name="Benoit I."/>
            <person name="Boyd A."/>
            <person name="Carlson A."/>
            <person name="Copeland A."/>
            <person name="Coutinho P.M."/>
            <person name="de Vries R.P."/>
            <person name="Ferreira P."/>
            <person name="Findley K."/>
            <person name="Foster B."/>
            <person name="Gaskell J."/>
            <person name="Glotzer D."/>
            <person name="Gorecki P."/>
            <person name="Heitman J."/>
            <person name="Hesse C."/>
            <person name="Hori C."/>
            <person name="Igarashi K."/>
            <person name="Jurgens J.A."/>
            <person name="Kallen N."/>
            <person name="Kersten P."/>
            <person name="Kohler A."/>
            <person name="Kuees U."/>
            <person name="Kumar T.K.A."/>
            <person name="Kuo A."/>
            <person name="LaButti K."/>
            <person name="Larrondo L.F."/>
            <person name="Lindquist E."/>
            <person name="Ling A."/>
            <person name="Lombard V."/>
            <person name="Lucas S."/>
            <person name="Lundell T."/>
            <person name="Martin R."/>
            <person name="McLaughlin D.J."/>
            <person name="Morgenstern I."/>
            <person name="Morin E."/>
            <person name="Murat C."/>
            <person name="Nagy L.G."/>
            <person name="Nolan M."/>
            <person name="Ohm R.A."/>
            <person name="Patyshakuliyeva A."/>
            <person name="Rokas A."/>
            <person name="Ruiz-Duenas F.J."/>
            <person name="Sabat G."/>
            <person name="Salamov A."/>
            <person name="Samejima M."/>
            <person name="Schmutz J."/>
            <person name="Slot J.C."/>
            <person name="St John F."/>
            <person name="Stenlid J."/>
            <person name="Sun H."/>
            <person name="Sun S."/>
            <person name="Syed K."/>
            <person name="Tsang A."/>
            <person name="Wiebenga A."/>
            <person name="Young D."/>
            <person name="Pisabarro A."/>
            <person name="Eastwood D.C."/>
            <person name="Martin F."/>
            <person name="Cullen D."/>
            <person name="Grigoriev I.V."/>
            <person name="Hibbett D.S."/>
        </authorList>
    </citation>
    <scope>NUCLEOTIDE SEQUENCE</scope>
    <source>
        <strain evidence="2">FP-58527</strain>
    </source>
</reference>
<organism evidence="1 2">
    <name type="scientific">Fomitopsis schrenkii</name>
    <name type="common">Brown rot fungus</name>
    <dbReference type="NCBI Taxonomy" id="2126942"/>
    <lineage>
        <taxon>Eukaryota</taxon>
        <taxon>Fungi</taxon>
        <taxon>Dikarya</taxon>
        <taxon>Basidiomycota</taxon>
        <taxon>Agaricomycotina</taxon>
        <taxon>Agaricomycetes</taxon>
        <taxon>Polyporales</taxon>
        <taxon>Fomitopsis</taxon>
    </lineage>
</organism>
<name>S8EID8_FOMSC</name>
<dbReference type="OrthoDB" id="2140489at2759"/>
<protein>
    <submittedName>
        <fullName evidence="1">Uncharacterized protein</fullName>
    </submittedName>
</protein>
<accession>S8EID8</accession>
<dbReference type="EMBL" id="KE504125">
    <property type="protein sequence ID" value="EPT04927.1"/>
    <property type="molecule type" value="Genomic_DNA"/>
</dbReference>
<evidence type="ECO:0000313" key="1">
    <source>
        <dbReference type="EMBL" id="EPT04927.1"/>
    </source>
</evidence>
<sequence>MPLKHAKLPVDRPQGSEPGTQFVFEANPAEPVLYLPPILSLLPVEYRQLTTSLVDNQTAGQPTPLSTESHLPSIDKASLSLHLALHRFRAVTREYATVAYAEAFNWDEIELPEDDEHDWYCVAFNSKRRAGSDGDGLYSADKLAHEEAVHNGGLIMYWYGTPHPVTGMNLATCIWQSRQDAIVATSRPHHKHAMRLAAASYDHYTLRRFWLRKVKGERRVTIEPFDVARS</sequence>
<dbReference type="InParanoid" id="S8EID8"/>
<dbReference type="PANTHER" id="PTHR36986">
    <property type="entry name" value="UPF0643 PROTEIN PB2B2.08"/>
    <property type="match status" value="1"/>
</dbReference>
<proteinExistence type="predicted"/>
<dbReference type="eggNOG" id="ENOG502S1BV">
    <property type="taxonomic scope" value="Eukaryota"/>
</dbReference>
<dbReference type="PANTHER" id="PTHR36986:SF1">
    <property type="entry name" value="UPF0643 PROTEIN PB2B2.08"/>
    <property type="match status" value="1"/>
</dbReference>
<gene>
    <name evidence="1" type="ORF">FOMPIDRAFT_1027622</name>
</gene>
<dbReference type="Proteomes" id="UP000015241">
    <property type="component" value="Unassembled WGS sequence"/>
</dbReference>
<dbReference type="HOGENOM" id="CLU_068116_1_1_1"/>
<evidence type="ECO:0000313" key="2">
    <source>
        <dbReference type="Proteomes" id="UP000015241"/>
    </source>
</evidence>
<dbReference type="AlphaFoldDB" id="S8EID8"/>